<keyword evidence="3" id="KW-1185">Reference proteome</keyword>
<accession>A0A512PIS3</accession>
<feature type="transmembrane region" description="Helical" evidence="1">
    <location>
        <begin position="56"/>
        <end position="76"/>
    </location>
</feature>
<keyword evidence="1" id="KW-0472">Membrane</keyword>
<evidence type="ECO:0008006" key="4">
    <source>
        <dbReference type="Google" id="ProtNLM"/>
    </source>
</evidence>
<gene>
    <name evidence="2" type="ORF">CSO01_38240</name>
</gene>
<feature type="transmembrane region" description="Helical" evidence="1">
    <location>
        <begin position="82"/>
        <end position="104"/>
    </location>
</feature>
<protein>
    <recommendedName>
        <fullName evidence="4">Transmembrane protein</fullName>
    </recommendedName>
</protein>
<reference evidence="2 3" key="1">
    <citation type="submission" date="2019-07" db="EMBL/GenBank/DDBJ databases">
        <title>Whole genome shotgun sequence of Cellulomonas soli NBRC 109434.</title>
        <authorList>
            <person name="Hosoyama A."/>
            <person name="Uohara A."/>
            <person name="Ohji S."/>
            <person name="Ichikawa N."/>
        </authorList>
    </citation>
    <scope>NUCLEOTIDE SEQUENCE [LARGE SCALE GENOMIC DNA]</scope>
    <source>
        <strain evidence="2 3">NBRC 109434</strain>
    </source>
</reference>
<name>A0A512PIS3_9CELL</name>
<feature type="transmembrane region" description="Helical" evidence="1">
    <location>
        <begin position="20"/>
        <end position="44"/>
    </location>
</feature>
<evidence type="ECO:0000256" key="1">
    <source>
        <dbReference type="SAM" id="Phobius"/>
    </source>
</evidence>
<dbReference type="EMBL" id="BKAL01000023">
    <property type="protein sequence ID" value="GEP71109.1"/>
    <property type="molecule type" value="Genomic_DNA"/>
</dbReference>
<comment type="caution">
    <text evidence="2">The sequence shown here is derived from an EMBL/GenBank/DDBJ whole genome shotgun (WGS) entry which is preliminary data.</text>
</comment>
<evidence type="ECO:0000313" key="3">
    <source>
        <dbReference type="Proteomes" id="UP000321798"/>
    </source>
</evidence>
<proteinExistence type="predicted"/>
<keyword evidence="1" id="KW-0812">Transmembrane</keyword>
<evidence type="ECO:0000313" key="2">
    <source>
        <dbReference type="EMBL" id="GEP71109.1"/>
    </source>
</evidence>
<organism evidence="2 3">
    <name type="scientific">Cellulomonas soli</name>
    <dbReference type="NCBI Taxonomy" id="931535"/>
    <lineage>
        <taxon>Bacteria</taxon>
        <taxon>Bacillati</taxon>
        <taxon>Actinomycetota</taxon>
        <taxon>Actinomycetes</taxon>
        <taxon>Micrococcales</taxon>
        <taxon>Cellulomonadaceae</taxon>
        <taxon>Cellulomonas</taxon>
    </lineage>
</organism>
<keyword evidence="1" id="KW-1133">Transmembrane helix</keyword>
<sequence>MSTPYQGYEPPRRTRPLHLLWAVPLSLLGGYVAVGFAGFAWCGLHACNWDDRGSSVLVGAFTLLAGIILAAPWWFVPWTSRPRWRVIIGLTLCTVVWIGGWYGVTHQLL</sequence>
<dbReference type="Proteomes" id="UP000321798">
    <property type="component" value="Unassembled WGS sequence"/>
</dbReference>
<dbReference type="AlphaFoldDB" id="A0A512PIS3"/>